<keyword evidence="5" id="KW-1185">Reference proteome</keyword>
<dbReference type="InterPro" id="IPR036582">
    <property type="entry name" value="Mao_N_sf"/>
</dbReference>
<gene>
    <name evidence="4" type="ORF">MJB10_03170</name>
</gene>
<organism evidence="4 5">
    <name type="scientific">Paenibacillus roseopurpureus</name>
    <dbReference type="NCBI Taxonomy" id="2918901"/>
    <lineage>
        <taxon>Bacteria</taxon>
        <taxon>Bacillati</taxon>
        <taxon>Bacillota</taxon>
        <taxon>Bacilli</taxon>
        <taxon>Bacillales</taxon>
        <taxon>Paenibacillaceae</taxon>
        <taxon>Paenibacillus</taxon>
    </lineage>
</organism>
<evidence type="ECO:0000256" key="2">
    <source>
        <dbReference type="ARBA" id="ARBA00022737"/>
    </source>
</evidence>
<dbReference type="InterPro" id="IPR032675">
    <property type="entry name" value="LRR_dom_sf"/>
</dbReference>
<dbReference type="RefSeq" id="WP_314801683.1">
    <property type="nucleotide sequence ID" value="NZ_CP130319.1"/>
</dbReference>
<dbReference type="SUPFAM" id="SSF52058">
    <property type="entry name" value="L domain-like"/>
    <property type="match status" value="1"/>
</dbReference>
<proteinExistence type="predicted"/>
<dbReference type="InterPro" id="IPR050836">
    <property type="entry name" value="SDS22/Internalin_LRR"/>
</dbReference>
<dbReference type="PROSITE" id="PS51450">
    <property type="entry name" value="LRR"/>
    <property type="match status" value="3"/>
</dbReference>
<evidence type="ECO:0000256" key="1">
    <source>
        <dbReference type="ARBA" id="ARBA00022614"/>
    </source>
</evidence>
<protein>
    <submittedName>
        <fullName evidence="4">Stalk domain-containing protein</fullName>
    </submittedName>
</protein>
<sequence length="654" mass="74161">MKLDATTPIDETTLAKLKSLYPKGKEKIKSVKGLNYAYNLTHLYLPNQEITDISPLSNLYQLDFLALDGNQIRNACPIANLPYLRQLLISNNQIEDIGCFSRLTTLTDLLISKNKIQSIAPLAKLNIGWLDISNNPITDLSSTKSMNYLSHLFVDQTALNENSVALLQQLDRSGVGVNRASAASSTNSGIAVLIDTERVWFDHAASLEAGTTLVQFRPLFEKLGFTIQWDDATRTIQAEKQGTRITLQVDSPNGSLNGQPYELTVAPKIIEGSVFVPIRFVGEASNYVVTWESKNKTINLVPERAIESPDHKIKLTLNGKWLRKIAQASTDYQIYTENGNNAIFTTAEPKDYLVKKDIKTLQDYTTAIYKMIDDQKASGLSETKIPPINGMEARRMSYSIKGTNGINYAVIQTFIEGKHDFFRVILTGVDLTNSEAAKDYEKSLRTFKEVTTLAEQSQAKFGALKPVDRMLEAARYYRNFGFFEKDRALSSQDFDNKFLAQYNKLTTWNPFDSSKYYDPYAELYLLEQDLDHVWFEDLELVVARGKNVYVDTLQAWSWISRGAFRPTAITETWESDKGPVTITFNLNGQKKVIHPQYYGDYLDVNILKEINEMIKGTGYQFVAVQVDQEIFISVLKAEEKLKLQQERYLDFVDF</sequence>
<dbReference type="InterPro" id="IPR012854">
    <property type="entry name" value="Cu_amine_oxidase-like_N"/>
</dbReference>
<dbReference type="PANTHER" id="PTHR46652">
    <property type="entry name" value="LEUCINE-RICH REPEAT AND IQ DOMAIN-CONTAINING PROTEIN 1-RELATED"/>
    <property type="match status" value="1"/>
</dbReference>
<reference evidence="4" key="1">
    <citation type="submission" date="2022-02" db="EMBL/GenBank/DDBJ databases">
        <title>Paenibacillus sp. MBLB1832 Whole Genome Shotgun Sequencing.</title>
        <authorList>
            <person name="Hwang C.Y."/>
            <person name="Cho E.-S."/>
            <person name="Seo M.-J."/>
        </authorList>
    </citation>
    <scope>NUCLEOTIDE SEQUENCE</scope>
    <source>
        <strain evidence="4">MBLB1832</strain>
    </source>
</reference>
<evidence type="ECO:0000259" key="3">
    <source>
        <dbReference type="Pfam" id="PF07833"/>
    </source>
</evidence>
<feature type="domain" description="Copper amine oxidase-like N-terminal" evidence="3">
    <location>
        <begin position="194"/>
        <end position="299"/>
    </location>
</feature>
<dbReference type="Gene3D" id="3.80.10.10">
    <property type="entry name" value="Ribonuclease Inhibitor"/>
    <property type="match status" value="1"/>
</dbReference>
<dbReference type="Pfam" id="PF07833">
    <property type="entry name" value="Cu_amine_oxidN1"/>
    <property type="match status" value="1"/>
</dbReference>
<name>A0AA96LQ05_9BACL</name>
<dbReference type="Proteomes" id="UP001304650">
    <property type="component" value="Chromosome"/>
</dbReference>
<dbReference type="InterPro" id="IPR001611">
    <property type="entry name" value="Leu-rich_rpt"/>
</dbReference>
<dbReference type="Gene3D" id="3.30.457.10">
    <property type="entry name" value="Copper amine oxidase-like, N-terminal domain"/>
    <property type="match status" value="1"/>
</dbReference>
<dbReference type="KEGG" id="proo:MJB10_03170"/>
<accession>A0AA96LQ05</accession>
<dbReference type="PANTHER" id="PTHR46652:SF3">
    <property type="entry name" value="LEUCINE-RICH REPEAT-CONTAINING PROTEIN 9"/>
    <property type="match status" value="1"/>
</dbReference>
<dbReference type="EMBL" id="CP130319">
    <property type="protein sequence ID" value="WNR45166.1"/>
    <property type="molecule type" value="Genomic_DNA"/>
</dbReference>
<keyword evidence="1" id="KW-0433">Leucine-rich repeat</keyword>
<evidence type="ECO:0000313" key="4">
    <source>
        <dbReference type="EMBL" id="WNR45166.1"/>
    </source>
</evidence>
<keyword evidence="2" id="KW-0677">Repeat</keyword>
<evidence type="ECO:0000313" key="5">
    <source>
        <dbReference type="Proteomes" id="UP001304650"/>
    </source>
</evidence>
<dbReference type="AlphaFoldDB" id="A0AA96LQ05"/>
<dbReference type="SUPFAM" id="SSF55383">
    <property type="entry name" value="Copper amine oxidase, domain N"/>
    <property type="match status" value="1"/>
</dbReference>